<dbReference type="Proteomes" id="UP001430953">
    <property type="component" value="Unassembled WGS sequence"/>
</dbReference>
<keyword evidence="3" id="KW-1185">Reference proteome</keyword>
<accession>A0AAW2H1W2</accession>
<comment type="caution">
    <text evidence="2">The sequence shown here is derived from an EMBL/GenBank/DDBJ whole genome shotgun (WGS) entry which is preliminary data.</text>
</comment>
<evidence type="ECO:0000313" key="2">
    <source>
        <dbReference type="EMBL" id="KAL0133565.1"/>
    </source>
</evidence>
<reference evidence="2 3" key="1">
    <citation type="submission" date="2023-03" db="EMBL/GenBank/DDBJ databases">
        <title>High recombination rates correlate with genetic variation in Cardiocondyla obscurior ants.</title>
        <authorList>
            <person name="Errbii M."/>
        </authorList>
    </citation>
    <scope>NUCLEOTIDE SEQUENCE [LARGE SCALE GENOMIC DNA]</scope>
    <source>
        <strain evidence="2">Alpha-2009</strain>
        <tissue evidence="2">Whole body</tissue>
    </source>
</reference>
<evidence type="ECO:0000256" key="1">
    <source>
        <dbReference type="SAM" id="Phobius"/>
    </source>
</evidence>
<keyword evidence="1" id="KW-0812">Transmembrane</keyword>
<feature type="transmembrane region" description="Helical" evidence="1">
    <location>
        <begin position="40"/>
        <end position="58"/>
    </location>
</feature>
<name>A0AAW2H1W2_9HYME</name>
<dbReference type="AlphaFoldDB" id="A0AAW2H1W2"/>
<proteinExistence type="predicted"/>
<gene>
    <name evidence="2" type="ORF">PUN28_000949</name>
</gene>
<dbReference type="EMBL" id="JADYXP020000001">
    <property type="protein sequence ID" value="KAL0133565.1"/>
    <property type="molecule type" value="Genomic_DNA"/>
</dbReference>
<evidence type="ECO:0000313" key="3">
    <source>
        <dbReference type="Proteomes" id="UP001430953"/>
    </source>
</evidence>
<organism evidence="2 3">
    <name type="scientific">Cardiocondyla obscurior</name>
    <dbReference type="NCBI Taxonomy" id="286306"/>
    <lineage>
        <taxon>Eukaryota</taxon>
        <taxon>Metazoa</taxon>
        <taxon>Ecdysozoa</taxon>
        <taxon>Arthropoda</taxon>
        <taxon>Hexapoda</taxon>
        <taxon>Insecta</taxon>
        <taxon>Pterygota</taxon>
        <taxon>Neoptera</taxon>
        <taxon>Endopterygota</taxon>
        <taxon>Hymenoptera</taxon>
        <taxon>Apocrita</taxon>
        <taxon>Aculeata</taxon>
        <taxon>Formicoidea</taxon>
        <taxon>Formicidae</taxon>
        <taxon>Myrmicinae</taxon>
        <taxon>Cardiocondyla</taxon>
    </lineage>
</organism>
<keyword evidence="1" id="KW-1133">Transmembrane helix</keyword>
<keyword evidence="1" id="KW-0472">Membrane</keyword>
<sequence length="59" mass="7460">MHYRILSLNYFLKEVKRSIVGDTVYKVFRKFREQRASLKIFYRFFFIISYRLISTFYFL</sequence>
<protein>
    <submittedName>
        <fullName evidence="2">Uncharacterized protein</fullName>
    </submittedName>
</protein>